<keyword evidence="1" id="KW-1133">Transmembrane helix</keyword>
<keyword evidence="1" id="KW-0472">Membrane</keyword>
<feature type="transmembrane region" description="Helical" evidence="1">
    <location>
        <begin position="99"/>
        <end position="124"/>
    </location>
</feature>
<dbReference type="EMBL" id="MHNB01000007">
    <property type="protein sequence ID" value="OGZ37461.1"/>
    <property type="molecule type" value="Genomic_DNA"/>
</dbReference>
<feature type="transmembrane region" description="Helical" evidence="1">
    <location>
        <begin position="65"/>
        <end position="87"/>
    </location>
</feature>
<proteinExistence type="predicted"/>
<evidence type="ECO:0000313" key="3">
    <source>
        <dbReference type="Proteomes" id="UP000177061"/>
    </source>
</evidence>
<organism evidence="2 3">
    <name type="scientific">Candidatus Portnoybacteria bacterium RIFCSPHIGHO2_12_FULL_38_9</name>
    <dbReference type="NCBI Taxonomy" id="1801997"/>
    <lineage>
        <taxon>Bacteria</taxon>
        <taxon>Candidatus Portnoyibacteriota</taxon>
    </lineage>
</organism>
<dbReference type="STRING" id="1801997.A3J64_00500"/>
<gene>
    <name evidence="2" type="ORF">A3J64_00500</name>
</gene>
<protein>
    <submittedName>
        <fullName evidence="2">Uncharacterized protein</fullName>
    </submittedName>
</protein>
<reference evidence="2 3" key="1">
    <citation type="journal article" date="2016" name="Nat. Commun.">
        <title>Thousands of microbial genomes shed light on interconnected biogeochemical processes in an aquifer system.</title>
        <authorList>
            <person name="Anantharaman K."/>
            <person name="Brown C.T."/>
            <person name="Hug L.A."/>
            <person name="Sharon I."/>
            <person name="Castelle C.J."/>
            <person name="Probst A.J."/>
            <person name="Thomas B.C."/>
            <person name="Singh A."/>
            <person name="Wilkins M.J."/>
            <person name="Karaoz U."/>
            <person name="Brodie E.L."/>
            <person name="Williams K.H."/>
            <person name="Hubbard S.S."/>
            <person name="Banfield J.F."/>
        </authorList>
    </citation>
    <scope>NUCLEOTIDE SEQUENCE [LARGE SCALE GENOMIC DNA]</scope>
</reference>
<keyword evidence="1" id="KW-0812">Transmembrane</keyword>
<dbReference type="Proteomes" id="UP000177061">
    <property type="component" value="Unassembled WGS sequence"/>
</dbReference>
<comment type="caution">
    <text evidence="2">The sequence shown here is derived from an EMBL/GenBank/DDBJ whole genome shotgun (WGS) entry which is preliminary data.</text>
</comment>
<name>A0A1G2FIW3_9BACT</name>
<accession>A0A1G2FIW3</accession>
<dbReference type="AlphaFoldDB" id="A0A1G2FIW3"/>
<evidence type="ECO:0000256" key="1">
    <source>
        <dbReference type="SAM" id="Phobius"/>
    </source>
</evidence>
<evidence type="ECO:0000313" key="2">
    <source>
        <dbReference type="EMBL" id="OGZ37461.1"/>
    </source>
</evidence>
<sequence>MPDYSGQLTQVRQQEGVKKASLRIKLPALIAHRMKKAVADKESWAWPFAFILALFNDGVDLLGLGAIPILGDFLDIFCGIILTMFLWDIGWTIKWKIRIAIWLAAGLEIILGLAILPELIPFWLLSVWYAHHQVNKKAEIAERGLKKYRAGKIDREAAAEFS</sequence>